<dbReference type="PANTHER" id="PTHR43272:SF32">
    <property type="entry name" value="AMP-DEPENDENT SYNTHETASE_LIGASE DOMAIN-CONTAINING PROTEIN"/>
    <property type="match status" value="1"/>
</dbReference>
<reference evidence="7 8" key="1">
    <citation type="submission" date="2019-06" db="EMBL/GenBank/DDBJ databases">
        <title>Sequencing the genomes of 1000 actinobacteria strains.</title>
        <authorList>
            <person name="Klenk H.-P."/>
        </authorList>
    </citation>
    <scope>NUCLEOTIDE SEQUENCE [LARGE SCALE GENOMIC DNA]</scope>
    <source>
        <strain evidence="7 8">DSM 46699</strain>
    </source>
</reference>
<evidence type="ECO:0000313" key="7">
    <source>
        <dbReference type="EMBL" id="TWF95203.1"/>
    </source>
</evidence>
<evidence type="ECO:0000256" key="3">
    <source>
        <dbReference type="ARBA" id="ARBA00022832"/>
    </source>
</evidence>
<evidence type="ECO:0000256" key="4">
    <source>
        <dbReference type="ARBA" id="ARBA00023098"/>
    </source>
</evidence>
<dbReference type="InterPro" id="IPR042099">
    <property type="entry name" value="ANL_N_sf"/>
</dbReference>
<evidence type="ECO:0000256" key="5">
    <source>
        <dbReference type="ARBA" id="ARBA00032875"/>
    </source>
</evidence>
<comment type="caution">
    <text evidence="7">The sequence shown here is derived from an EMBL/GenBank/DDBJ whole genome shotgun (WGS) entry which is preliminary data.</text>
</comment>
<gene>
    <name evidence="7" type="ORF">FHU35_12197</name>
</gene>
<evidence type="ECO:0000313" key="8">
    <source>
        <dbReference type="Proteomes" id="UP000316184"/>
    </source>
</evidence>
<dbReference type="SUPFAM" id="SSF56801">
    <property type="entry name" value="Acetyl-CoA synthetase-like"/>
    <property type="match status" value="1"/>
</dbReference>
<dbReference type="AlphaFoldDB" id="A0A561U792"/>
<protein>
    <recommendedName>
        <fullName evidence="5">Acyl-CoA synthetase</fullName>
    </recommendedName>
</protein>
<proteinExistence type="inferred from homology"/>
<accession>A0A561U792</accession>
<comment type="similarity">
    <text evidence="1">Belongs to the ATP-dependent AMP-binding enzyme family.</text>
</comment>
<dbReference type="PROSITE" id="PS00455">
    <property type="entry name" value="AMP_BINDING"/>
    <property type="match status" value="1"/>
</dbReference>
<keyword evidence="8" id="KW-1185">Reference proteome</keyword>
<dbReference type="Pfam" id="PF00501">
    <property type="entry name" value="AMP-binding"/>
    <property type="match status" value="1"/>
</dbReference>
<dbReference type="GO" id="GO:0016020">
    <property type="term" value="C:membrane"/>
    <property type="evidence" value="ECO:0007669"/>
    <property type="project" value="TreeGrafter"/>
</dbReference>
<evidence type="ECO:0000259" key="6">
    <source>
        <dbReference type="Pfam" id="PF00501"/>
    </source>
</evidence>
<dbReference type="GO" id="GO:0004467">
    <property type="term" value="F:long-chain fatty acid-CoA ligase activity"/>
    <property type="evidence" value="ECO:0007669"/>
    <property type="project" value="TreeGrafter"/>
</dbReference>
<dbReference type="Pfam" id="PF23562">
    <property type="entry name" value="AMP-binding_C_3"/>
    <property type="match status" value="1"/>
</dbReference>
<dbReference type="InterPro" id="IPR020845">
    <property type="entry name" value="AMP-binding_CS"/>
</dbReference>
<keyword evidence="4" id="KW-0443">Lipid metabolism</keyword>
<dbReference type="Proteomes" id="UP000316184">
    <property type="component" value="Unassembled WGS sequence"/>
</dbReference>
<organism evidence="7 8">
    <name type="scientific">Saccharopolyspora dendranthemae</name>
    <dbReference type="NCBI Taxonomy" id="1181886"/>
    <lineage>
        <taxon>Bacteria</taxon>
        <taxon>Bacillati</taxon>
        <taxon>Actinomycetota</taxon>
        <taxon>Actinomycetes</taxon>
        <taxon>Pseudonocardiales</taxon>
        <taxon>Pseudonocardiaceae</taxon>
        <taxon>Saccharopolyspora</taxon>
    </lineage>
</organism>
<evidence type="ECO:0000256" key="1">
    <source>
        <dbReference type="ARBA" id="ARBA00006432"/>
    </source>
</evidence>
<keyword evidence="2" id="KW-0436">Ligase</keyword>
<name>A0A561U792_9PSEU</name>
<keyword evidence="3" id="KW-0276">Fatty acid metabolism</keyword>
<evidence type="ECO:0000256" key="2">
    <source>
        <dbReference type="ARBA" id="ARBA00022598"/>
    </source>
</evidence>
<dbReference type="Gene3D" id="3.40.50.12780">
    <property type="entry name" value="N-terminal domain of ligase-like"/>
    <property type="match status" value="1"/>
</dbReference>
<sequence>MSSISFPPMPAAISSEFRSVPDMLRDRVQRSGDSEAFRYPDGEQWRSLTWSQTWERARSIALGLHSIGLESQQRCGILAGTRMDWILADMGVMCAGGATTTIYPTTTAEGCAYIVADSGSTIVFAEDDEQIAKLREQRATMPGLTRVITFDGTADGDWVLSLEDLEARGRRLHAERPELFDELVGSVGVDDLATLIYTSGTTGNPKGVRLAQSNWVYVAEAMHAIREMTAEDVQYLWLPLSHVFGKVLQVGQIRTGYLTAVDGRVDKIVDNLAVVRPTFVAGAPRIFEKIYNKVVMQAKEGGELKYTIFRWACTVGLEISRLEQAGQRPGLGLKIQYAVADKLVFAKLRQKFGGRLRFFISGSAALAPDIARFFHAAGVLVAEGYGLTETTAASFVNRTDDFRIGTVGQPLPGMEVRIAEDGEVLLRGGGVMRGYHGMPEATAEVITAEGWFHTGDIGELDEAGRLRITDRKKDLIKTSGGKYVAPQSVEGKFKALCPYVSNVVVFGDKRPYCTALVTLDEEAIVEWARANDLAGLSYQELAAHPKAHEMVAAAVEDLNATLNRHETIKRFSILPRELSIENNEVTPSLKIKRKAVADNHGHAIEELYPNSIESI</sequence>
<dbReference type="InterPro" id="IPR000873">
    <property type="entry name" value="AMP-dep_synth/lig_dom"/>
</dbReference>
<feature type="domain" description="AMP-dependent synthetase/ligase" evidence="6">
    <location>
        <begin position="25"/>
        <end position="436"/>
    </location>
</feature>
<dbReference type="EMBL" id="VIWX01000002">
    <property type="protein sequence ID" value="TWF95203.1"/>
    <property type="molecule type" value="Genomic_DNA"/>
</dbReference>
<dbReference type="CDD" id="cd05907">
    <property type="entry name" value="VL_LC_FACS_like"/>
    <property type="match status" value="1"/>
</dbReference>
<dbReference type="PANTHER" id="PTHR43272">
    <property type="entry name" value="LONG-CHAIN-FATTY-ACID--COA LIGASE"/>
    <property type="match status" value="1"/>
</dbReference>